<sequence length="687" mass="79667">MSHAAKYNCLNEQHSYCITTAESRLVDIESRLRHWDKYNSIKSTLKQSISYIEREKYSLQLVYISLKEISKMQNKVNELQMLFPQIEQDLDDMQRETSEILSFTKDEHIMIQIRSDHGKLSQQTAKLKESIETWIEFLSRIANLHEHFHSKCDQIHYNLVELTRCLEDVKIDSLGASQHHLNMLKNEQLRLVGIKDTLTTTNEIRDELKQPLSHGKSITAKEAYQYQLESALVEARGHLENLHTAINEINVNNFMTSTQKVSKVSATCESSIELIKHLNLMVLSETQSDEEDTMNKLVTIECDKFTQYQTEWRSKQQKLEELRSFPIAYNFICVHNDDYLTCPLCTNRNWQQIDNDLWRLEQWLQMAEANQKSQHTNPPTDIDTLEDTIQDHREFLLDLDSHKSIIKSLNIVGEHLATHTLDTEKAVRLRERLQADNQRWEKVCSLASHWQSQLHHALMDNKEFHRTVTELCAWLEQTENKIKSSEPIDLTSDMKLIERKYKTFRELRSDLVRCEPRVVSLQETTSQLTKYLEANKSQQFDEIYAKLTDLRLRFHSIRRLVEMYTIKIAAALGYDPTFDTNSIASVDTLPGIQGVSGSLTRVAGQESNANAQEGEDDEHINTTVLTRSYRFLGRVVRASLPIQAMLLLLLGVVTLMPHGEDYSCTLTNNFARSLEPMLRYPNGPPPI</sequence>
<comment type="similarity">
    <text evidence="2">Belongs to the nesprin family.</text>
</comment>
<evidence type="ECO:0000256" key="3">
    <source>
        <dbReference type="ARBA" id="ARBA00022692"/>
    </source>
</evidence>
<accession>B0X6K4</accession>
<dbReference type="EnsemblMetazoa" id="CPIJ015328-RA">
    <property type="protein sequence ID" value="CPIJ015328-PA"/>
    <property type="gene ID" value="CPIJ015328"/>
</dbReference>
<dbReference type="InterPro" id="IPR052403">
    <property type="entry name" value="LINC-complex_assoc"/>
</dbReference>
<dbReference type="Pfam" id="PF00435">
    <property type="entry name" value="Spectrin"/>
    <property type="match status" value="2"/>
</dbReference>
<dbReference type="SMART" id="SM00150">
    <property type="entry name" value="SPEC"/>
    <property type="match status" value="2"/>
</dbReference>
<evidence type="ECO:0000313" key="10">
    <source>
        <dbReference type="EMBL" id="EDS41487.1"/>
    </source>
</evidence>
<dbReference type="eggNOG" id="KOG0516">
    <property type="taxonomic scope" value="Eukaryota"/>
</dbReference>
<dbReference type="PANTHER" id="PTHR47535:SF1">
    <property type="entry name" value="NESPRIN-1"/>
    <property type="match status" value="1"/>
</dbReference>
<reference evidence="11" key="2">
    <citation type="submission" date="2021-02" db="UniProtKB">
        <authorList>
            <consortium name="EnsemblMetazoa"/>
        </authorList>
    </citation>
    <scope>IDENTIFICATION</scope>
    <source>
        <strain evidence="11">JHB</strain>
    </source>
</reference>
<comment type="subcellular location">
    <subcellularLocation>
        <location evidence="1">Nucleus membrane</location>
    </subcellularLocation>
</comment>
<dbReference type="GO" id="GO:0005737">
    <property type="term" value="C:cytoplasm"/>
    <property type="evidence" value="ECO:0007669"/>
    <property type="project" value="TreeGrafter"/>
</dbReference>
<reference evidence="10" key="1">
    <citation type="submission" date="2007-03" db="EMBL/GenBank/DDBJ databases">
        <title>Annotation of Culex pipiens quinquefasciatus.</title>
        <authorList>
            <consortium name="The Broad Institute Genome Sequencing Platform"/>
            <person name="Atkinson P.W."/>
            <person name="Hemingway J."/>
            <person name="Christensen B.M."/>
            <person name="Higgs S."/>
            <person name="Kodira C."/>
            <person name="Hannick L."/>
            <person name="Megy K."/>
            <person name="O'Leary S."/>
            <person name="Pearson M."/>
            <person name="Haas B.J."/>
            <person name="Mauceli E."/>
            <person name="Wortman J.R."/>
            <person name="Lee N.H."/>
            <person name="Guigo R."/>
            <person name="Stanke M."/>
            <person name="Alvarado L."/>
            <person name="Amedeo P."/>
            <person name="Antoine C.H."/>
            <person name="Arensburger P."/>
            <person name="Bidwell S.L."/>
            <person name="Crawford M."/>
            <person name="Camaro F."/>
            <person name="Devon K."/>
            <person name="Engels R."/>
            <person name="Hammond M."/>
            <person name="Howarth C."/>
            <person name="Koehrsen M."/>
            <person name="Lawson D."/>
            <person name="Montgomery P."/>
            <person name="Nene V."/>
            <person name="Nusbaum C."/>
            <person name="Puiu D."/>
            <person name="Romero-Severson J."/>
            <person name="Severson D.W."/>
            <person name="Shumway M."/>
            <person name="Sisk P."/>
            <person name="Stolte C."/>
            <person name="Zeng Q."/>
            <person name="Eisenstadt E."/>
            <person name="Fraser-Liggett C."/>
            <person name="Strausberg R."/>
            <person name="Galagan J."/>
            <person name="Birren B."/>
            <person name="Collins F.H."/>
        </authorList>
    </citation>
    <scope>NUCLEOTIDE SEQUENCE [LARGE SCALE GENOMIC DNA]</scope>
    <source>
        <strain evidence="10">JHB</strain>
    </source>
</reference>
<dbReference type="InParanoid" id="B0X6K4"/>
<dbReference type="Pfam" id="PF10541">
    <property type="entry name" value="KASH"/>
    <property type="match status" value="1"/>
</dbReference>
<dbReference type="Proteomes" id="UP000002320">
    <property type="component" value="Unassembled WGS sequence"/>
</dbReference>
<keyword evidence="12" id="KW-1185">Reference proteome</keyword>
<evidence type="ECO:0000259" key="9">
    <source>
        <dbReference type="PROSITE" id="PS51049"/>
    </source>
</evidence>
<gene>
    <name evidence="11" type="primary">6048341</name>
    <name evidence="10" type="ORF">CpipJ_CPIJ015328</name>
</gene>
<feature type="topological domain" description="Perinuclear space" evidence="8">
    <location>
        <begin position="659"/>
        <end position="687"/>
    </location>
</feature>
<dbReference type="SMART" id="SM01249">
    <property type="entry name" value="KASH"/>
    <property type="match status" value="1"/>
</dbReference>
<dbReference type="GO" id="GO:0051015">
    <property type="term" value="F:actin filament binding"/>
    <property type="evidence" value="ECO:0007669"/>
    <property type="project" value="TreeGrafter"/>
</dbReference>
<dbReference type="FunFam" id="1.20.58.60:FF:000171">
    <property type="entry name" value="Uncharacterized protein, isoform B"/>
    <property type="match status" value="1"/>
</dbReference>
<dbReference type="InterPro" id="IPR002017">
    <property type="entry name" value="Spectrin_repeat"/>
</dbReference>
<dbReference type="PANTHER" id="PTHR47535">
    <property type="entry name" value="MUSCLE-SPECIFIC PROTEIN 300 KDA, ISOFORM G"/>
    <property type="match status" value="1"/>
</dbReference>
<evidence type="ECO:0000256" key="8">
    <source>
        <dbReference type="PROSITE-ProRule" id="PRU00385"/>
    </source>
</evidence>
<keyword evidence="5" id="KW-1133">Transmembrane helix</keyword>
<dbReference type="VEuPathDB" id="VectorBase:CPIJ015328"/>
<dbReference type="InterPro" id="IPR018159">
    <property type="entry name" value="Spectrin/alpha-actinin"/>
</dbReference>
<feature type="topological domain" description="Cytoplasmic" evidence="8">
    <location>
        <begin position="1"/>
        <end position="637"/>
    </location>
</feature>
<dbReference type="HOGENOM" id="CLU_400755_0_0_1"/>
<keyword evidence="4" id="KW-0677">Repeat</keyword>
<evidence type="ECO:0000256" key="6">
    <source>
        <dbReference type="ARBA" id="ARBA00023136"/>
    </source>
</evidence>
<evidence type="ECO:0000256" key="5">
    <source>
        <dbReference type="ARBA" id="ARBA00022989"/>
    </source>
</evidence>
<dbReference type="GO" id="GO:0007097">
    <property type="term" value="P:nuclear migration"/>
    <property type="evidence" value="ECO:0007669"/>
    <property type="project" value="TreeGrafter"/>
</dbReference>
<organism>
    <name type="scientific">Culex quinquefasciatus</name>
    <name type="common">Southern house mosquito</name>
    <name type="synonym">Culex pungens</name>
    <dbReference type="NCBI Taxonomy" id="7176"/>
    <lineage>
        <taxon>Eukaryota</taxon>
        <taxon>Metazoa</taxon>
        <taxon>Ecdysozoa</taxon>
        <taxon>Arthropoda</taxon>
        <taxon>Hexapoda</taxon>
        <taxon>Insecta</taxon>
        <taxon>Pterygota</taxon>
        <taxon>Neoptera</taxon>
        <taxon>Endopterygota</taxon>
        <taxon>Diptera</taxon>
        <taxon>Nematocera</taxon>
        <taxon>Culicoidea</taxon>
        <taxon>Culicidae</taxon>
        <taxon>Culicinae</taxon>
        <taxon>Culicini</taxon>
        <taxon>Culex</taxon>
        <taxon>Culex</taxon>
    </lineage>
</organism>
<dbReference type="Gene3D" id="1.20.58.60">
    <property type="match status" value="2"/>
</dbReference>
<name>B0X6K4_CULQU</name>
<evidence type="ECO:0000256" key="7">
    <source>
        <dbReference type="ARBA" id="ARBA00023242"/>
    </source>
</evidence>
<protein>
    <submittedName>
        <fullName evidence="10 11">Nesprin</fullName>
    </submittedName>
</protein>
<dbReference type="GO" id="GO:0034993">
    <property type="term" value="C:meiotic nuclear membrane microtubule tethering complex"/>
    <property type="evidence" value="ECO:0007669"/>
    <property type="project" value="TreeGrafter"/>
</dbReference>
<evidence type="ECO:0000256" key="1">
    <source>
        <dbReference type="ARBA" id="ARBA00004126"/>
    </source>
</evidence>
<evidence type="ECO:0000256" key="2">
    <source>
        <dbReference type="ARBA" id="ARBA00008619"/>
    </source>
</evidence>
<dbReference type="PROSITE" id="PS51049">
    <property type="entry name" value="KASH"/>
    <property type="match status" value="1"/>
</dbReference>
<keyword evidence="7" id="KW-0539">Nucleus</keyword>
<dbReference type="SUPFAM" id="SSF46966">
    <property type="entry name" value="Spectrin repeat"/>
    <property type="match status" value="2"/>
</dbReference>
<dbReference type="CDD" id="cd00176">
    <property type="entry name" value="SPEC"/>
    <property type="match status" value="1"/>
</dbReference>
<dbReference type="GO" id="GO:0005640">
    <property type="term" value="C:nuclear outer membrane"/>
    <property type="evidence" value="ECO:0007669"/>
    <property type="project" value="TreeGrafter"/>
</dbReference>
<dbReference type="InterPro" id="IPR012315">
    <property type="entry name" value="KASH"/>
</dbReference>
<evidence type="ECO:0000313" key="11">
    <source>
        <dbReference type="EnsemblMetazoa" id="CPIJ015328-PA"/>
    </source>
</evidence>
<dbReference type="STRING" id="7176.B0X6K4"/>
<dbReference type="AlphaFoldDB" id="B0X6K4"/>
<dbReference type="OrthoDB" id="6538186at2759"/>
<dbReference type="KEGG" id="cqu:CpipJ_CPIJ015328"/>
<dbReference type="EMBL" id="DS232416">
    <property type="protein sequence ID" value="EDS41487.1"/>
    <property type="molecule type" value="Genomic_DNA"/>
</dbReference>
<keyword evidence="6 8" id="KW-0472">Membrane</keyword>
<keyword evidence="3 8" id="KW-0812">Transmembrane</keyword>
<dbReference type="VEuPathDB" id="VectorBase:CQUJHB000060"/>
<evidence type="ECO:0000313" key="12">
    <source>
        <dbReference type="Proteomes" id="UP000002320"/>
    </source>
</evidence>
<evidence type="ECO:0000256" key="4">
    <source>
        <dbReference type="ARBA" id="ARBA00022737"/>
    </source>
</evidence>
<feature type="domain" description="KASH" evidence="9">
    <location>
        <begin position="629"/>
        <end position="687"/>
    </location>
</feature>
<proteinExistence type="inferred from homology"/>